<dbReference type="RefSeq" id="WP_153834595.1">
    <property type="nucleotide sequence ID" value="NZ_JBHUMW010000003.1"/>
</dbReference>
<protein>
    <submittedName>
        <fullName evidence="4">TetR family transcriptional regulator</fullName>
    </submittedName>
</protein>
<gene>
    <name evidence="4" type="ORF">GH885_05590</name>
</gene>
<dbReference type="GO" id="GO:0003677">
    <property type="term" value="F:DNA binding"/>
    <property type="evidence" value="ECO:0007669"/>
    <property type="project" value="UniProtKB-UniRule"/>
</dbReference>
<evidence type="ECO:0000259" key="3">
    <source>
        <dbReference type="PROSITE" id="PS50977"/>
    </source>
</evidence>
<dbReference type="Gene3D" id="1.10.357.10">
    <property type="entry name" value="Tetracycline Repressor, domain 2"/>
    <property type="match status" value="1"/>
</dbReference>
<comment type="caution">
    <text evidence="4">The sequence shown here is derived from an EMBL/GenBank/DDBJ whole genome shotgun (WGS) entry which is preliminary data.</text>
</comment>
<dbReference type="Pfam" id="PF17924">
    <property type="entry name" value="TetR_C_19"/>
    <property type="match status" value="1"/>
</dbReference>
<evidence type="ECO:0000256" key="1">
    <source>
        <dbReference type="ARBA" id="ARBA00023125"/>
    </source>
</evidence>
<sequence>MPNETFFNLPKEKKQKLLDALHQEFTKAPLASASIAKIIAYAEIPRGSFYQYFTDKEDAYFYIFNQQTSLAMEKFLCILQSNNGDLFDTCIEFYRLIVEEQFTFFRNALLNMNSKIEESLSGIFASKEKLDHFHQVQSKLDLASLKIENEEELFQLMKMISAITFHNIIEKFSKDLPLDESIHNYQAQLQFIKHGVLQQDVCYNNNENQQTPPVHY</sequence>
<evidence type="ECO:0000313" key="5">
    <source>
        <dbReference type="Proteomes" id="UP000435187"/>
    </source>
</evidence>
<evidence type="ECO:0000313" key="4">
    <source>
        <dbReference type="EMBL" id="MRI65818.1"/>
    </source>
</evidence>
<dbReference type="Pfam" id="PF00440">
    <property type="entry name" value="TetR_N"/>
    <property type="match status" value="1"/>
</dbReference>
<accession>A0A6N7QUY3</accession>
<dbReference type="AlphaFoldDB" id="A0A6N7QUY3"/>
<dbReference type="InterPro" id="IPR009057">
    <property type="entry name" value="Homeodomain-like_sf"/>
</dbReference>
<dbReference type="InterPro" id="IPR001647">
    <property type="entry name" value="HTH_TetR"/>
</dbReference>
<feature type="domain" description="HTH tetR-type" evidence="3">
    <location>
        <begin position="11"/>
        <end position="71"/>
    </location>
</feature>
<proteinExistence type="predicted"/>
<dbReference type="EMBL" id="WJEE01000008">
    <property type="protein sequence ID" value="MRI65818.1"/>
    <property type="molecule type" value="Genomic_DNA"/>
</dbReference>
<feature type="DNA-binding region" description="H-T-H motif" evidence="2">
    <location>
        <begin position="34"/>
        <end position="53"/>
    </location>
</feature>
<reference evidence="4 5" key="1">
    <citation type="submission" date="2019-10" db="EMBL/GenBank/DDBJ databases">
        <title>Gracilibacillus salitolerans sp. nov., a moderate halophile isolated from a saline soil in northwest China.</title>
        <authorList>
            <person name="Gan L."/>
        </authorList>
    </citation>
    <scope>NUCLEOTIDE SEQUENCE [LARGE SCALE GENOMIC DNA]</scope>
    <source>
        <strain evidence="4 5">TP2-8</strain>
    </source>
</reference>
<dbReference type="SUPFAM" id="SSF46689">
    <property type="entry name" value="Homeodomain-like"/>
    <property type="match status" value="1"/>
</dbReference>
<keyword evidence="5" id="KW-1185">Reference proteome</keyword>
<organism evidence="4 5">
    <name type="scientific">Gracilibacillus thailandensis</name>
    <dbReference type="NCBI Taxonomy" id="563735"/>
    <lineage>
        <taxon>Bacteria</taxon>
        <taxon>Bacillati</taxon>
        <taxon>Bacillota</taxon>
        <taxon>Bacilli</taxon>
        <taxon>Bacillales</taxon>
        <taxon>Bacillaceae</taxon>
        <taxon>Gracilibacillus</taxon>
    </lineage>
</organism>
<evidence type="ECO:0000256" key="2">
    <source>
        <dbReference type="PROSITE-ProRule" id="PRU00335"/>
    </source>
</evidence>
<dbReference type="PROSITE" id="PS50977">
    <property type="entry name" value="HTH_TETR_2"/>
    <property type="match status" value="1"/>
</dbReference>
<dbReference type="Proteomes" id="UP000435187">
    <property type="component" value="Unassembled WGS sequence"/>
</dbReference>
<name>A0A6N7QUY3_9BACI</name>
<keyword evidence="1 2" id="KW-0238">DNA-binding</keyword>